<keyword evidence="7" id="KW-0067">ATP-binding</keyword>
<dbReference type="InterPro" id="IPR000836">
    <property type="entry name" value="PRTase_dom"/>
</dbReference>
<dbReference type="GO" id="GO:0006164">
    <property type="term" value="P:purine nucleotide biosynthetic process"/>
    <property type="evidence" value="ECO:0007669"/>
    <property type="project" value="TreeGrafter"/>
</dbReference>
<evidence type="ECO:0000259" key="10">
    <source>
        <dbReference type="Pfam" id="PF13793"/>
    </source>
</evidence>
<dbReference type="Proteomes" id="UP001224428">
    <property type="component" value="Unassembled WGS sequence"/>
</dbReference>
<feature type="domain" description="Ribose-phosphate pyrophosphokinase N-terminal" evidence="10">
    <location>
        <begin position="6"/>
        <end position="121"/>
    </location>
</feature>
<dbReference type="SMART" id="SM01400">
    <property type="entry name" value="Pribosyltran_N"/>
    <property type="match status" value="1"/>
</dbReference>
<evidence type="ECO:0000313" key="11">
    <source>
        <dbReference type="EMBL" id="MDJ1645582.1"/>
    </source>
</evidence>
<dbReference type="AlphaFoldDB" id="A0AAJ1UWF9"/>
<evidence type="ECO:0000256" key="5">
    <source>
        <dbReference type="ARBA" id="ARBA00022741"/>
    </source>
</evidence>
<dbReference type="PANTHER" id="PTHR10210">
    <property type="entry name" value="RIBOSE-PHOSPHATE DIPHOSPHOKINASE FAMILY MEMBER"/>
    <property type="match status" value="1"/>
</dbReference>
<dbReference type="GO" id="GO:0000287">
    <property type="term" value="F:magnesium ion binding"/>
    <property type="evidence" value="ECO:0007669"/>
    <property type="project" value="InterPro"/>
</dbReference>
<evidence type="ECO:0000256" key="3">
    <source>
        <dbReference type="ARBA" id="ARBA00022723"/>
    </source>
</evidence>
<keyword evidence="2 11" id="KW-0808">Transferase</keyword>
<keyword evidence="6" id="KW-0418">Kinase</keyword>
<name>A0AAJ1UWF9_9MOLU</name>
<dbReference type="Pfam" id="PF14572">
    <property type="entry name" value="Pribosyl_synth"/>
    <property type="match status" value="1"/>
</dbReference>
<sequence>MENKFLLFALDNSKELGEKIAKRLNVDLSEINKTVFADGEIMLVSEVSVRNKDVFVIANTSKPVNNNIIEILLFIDSLKRASAKSIHIVLTYYGYSRQDRKAKGRQPIGASLIAKLLQTAGANRMTCVDLHNPAIQGFFDIPVDDLRAQYIFAKELVKSNEHVSVISPDHGGTVRARLLAELIADNIEIAIIDKRRVGPNKSEVMGMIGKVNSDVAVIVDDMIDTGGTIIKAAQVAKENGAKKVYLAASHGIFSRGFDALQNSEYVDKVFITDSIDNSENEKKFSKLKVISLTNFIADTIDAYNNGKSVSDIYKAIRDEVDELREKN</sequence>
<evidence type="ECO:0000256" key="8">
    <source>
        <dbReference type="ARBA" id="ARBA00022842"/>
    </source>
</evidence>
<evidence type="ECO:0000256" key="6">
    <source>
        <dbReference type="ARBA" id="ARBA00022777"/>
    </source>
</evidence>
<evidence type="ECO:0000313" key="12">
    <source>
        <dbReference type="Proteomes" id="UP001224428"/>
    </source>
</evidence>
<organism evidence="11 12">
    <name type="scientific">Mycoplasma phocimorsus</name>
    <dbReference type="NCBI Taxonomy" id="3045839"/>
    <lineage>
        <taxon>Bacteria</taxon>
        <taxon>Bacillati</taxon>
        <taxon>Mycoplasmatota</taxon>
        <taxon>Mollicutes</taxon>
        <taxon>Mycoplasmataceae</taxon>
        <taxon>Mycoplasma</taxon>
    </lineage>
</organism>
<dbReference type="GO" id="GO:0016301">
    <property type="term" value="F:kinase activity"/>
    <property type="evidence" value="ECO:0007669"/>
    <property type="project" value="UniProtKB-KW"/>
</dbReference>
<proteinExistence type="predicted"/>
<dbReference type="GO" id="GO:0004749">
    <property type="term" value="F:ribose phosphate diphosphokinase activity"/>
    <property type="evidence" value="ECO:0007669"/>
    <property type="project" value="UniProtKB-EC"/>
</dbReference>
<keyword evidence="4" id="KW-0545">Nucleotide biosynthesis</keyword>
<dbReference type="NCBIfam" id="NF002320">
    <property type="entry name" value="PRK01259.1"/>
    <property type="match status" value="1"/>
</dbReference>
<accession>A0AAJ1UWF9</accession>
<dbReference type="CDD" id="cd06223">
    <property type="entry name" value="PRTases_typeI"/>
    <property type="match status" value="1"/>
</dbReference>
<keyword evidence="12" id="KW-1185">Reference proteome</keyword>
<dbReference type="GO" id="GO:0005737">
    <property type="term" value="C:cytoplasm"/>
    <property type="evidence" value="ECO:0007669"/>
    <property type="project" value="TreeGrafter"/>
</dbReference>
<dbReference type="EC" id="2.7.6.1" evidence="1"/>
<dbReference type="InterPro" id="IPR029057">
    <property type="entry name" value="PRTase-like"/>
</dbReference>
<comment type="catalytic activity">
    <reaction evidence="9">
        <text>D-ribose 5-phosphate + ATP = 5-phospho-alpha-D-ribose 1-diphosphate + AMP + H(+)</text>
        <dbReference type="Rhea" id="RHEA:15609"/>
        <dbReference type="ChEBI" id="CHEBI:15378"/>
        <dbReference type="ChEBI" id="CHEBI:30616"/>
        <dbReference type="ChEBI" id="CHEBI:58017"/>
        <dbReference type="ChEBI" id="CHEBI:78346"/>
        <dbReference type="ChEBI" id="CHEBI:456215"/>
        <dbReference type="EC" id="2.7.6.1"/>
    </reaction>
</comment>
<dbReference type="FunFam" id="3.40.50.2020:FF:000007">
    <property type="entry name" value="Ribose-phosphate pyrophosphokinase"/>
    <property type="match status" value="1"/>
</dbReference>
<protein>
    <recommendedName>
        <fullName evidence="1">ribose-phosphate diphosphokinase</fullName>
        <ecNumber evidence="1">2.7.6.1</ecNumber>
    </recommendedName>
</protein>
<dbReference type="SUPFAM" id="SSF53271">
    <property type="entry name" value="PRTase-like"/>
    <property type="match status" value="1"/>
</dbReference>
<evidence type="ECO:0000256" key="9">
    <source>
        <dbReference type="ARBA" id="ARBA00049535"/>
    </source>
</evidence>
<keyword evidence="5" id="KW-0547">Nucleotide-binding</keyword>
<evidence type="ECO:0000256" key="4">
    <source>
        <dbReference type="ARBA" id="ARBA00022727"/>
    </source>
</evidence>
<dbReference type="PANTHER" id="PTHR10210:SF41">
    <property type="entry name" value="RIBOSE-PHOSPHATE PYROPHOSPHOKINASE 1, CHLOROPLASTIC"/>
    <property type="match status" value="1"/>
</dbReference>
<evidence type="ECO:0000256" key="7">
    <source>
        <dbReference type="ARBA" id="ARBA00022840"/>
    </source>
</evidence>
<dbReference type="InterPro" id="IPR029099">
    <property type="entry name" value="Pribosyltran_N"/>
</dbReference>
<keyword evidence="8" id="KW-0460">Magnesium</keyword>
<dbReference type="Gene3D" id="3.40.50.2020">
    <property type="match status" value="2"/>
</dbReference>
<reference evidence="11" key="1">
    <citation type="submission" date="2023-05" db="EMBL/GenBank/DDBJ databases">
        <title>Mycoplasma phocimorsus sp. nov., isolated from Scandinavian patients with seal finger or septic arthritis after contact with seals.</title>
        <authorList>
            <person name="Skafte-Holm A."/>
            <person name="Pedersen T.R."/>
            <person name="Froelund M."/>
            <person name="Stegger M."/>
            <person name="Qvortrup K."/>
            <person name="Michaels D.L."/>
            <person name="Brown D.R."/>
            <person name="Jensen J.S."/>
        </authorList>
    </citation>
    <scope>NUCLEOTIDE SEQUENCE</scope>
    <source>
        <strain evidence="11">M5725</strain>
    </source>
</reference>
<dbReference type="Pfam" id="PF13793">
    <property type="entry name" value="Pribosyltran_N"/>
    <property type="match status" value="1"/>
</dbReference>
<dbReference type="GO" id="GO:0002189">
    <property type="term" value="C:ribose phosphate diphosphokinase complex"/>
    <property type="evidence" value="ECO:0007669"/>
    <property type="project" value="TreeGrafter"/>
</dbReference>
<dbReference type="RefSeq" id="WP_283823867.1">
    <property type="nucleotide sequence ID" value="NZ_JASDAY010000031.1"/>
</dbReference>
<evidence type="ECO:0000256" key="1">
    <source>
        <dbReference type="ARBA" id="ARBA00013247"/>
    </source>
</evidence>
<gene>
    <name evidence="11" type="ORF">QLQ80_00560</name>
</gene>
<dbReference type="NCBIfam" id="TIGR01251">
    <property type="entry name" value="ribP_PPkin"/>
    <property type="match status" value="1"/>
</dbReference>
<dbReference type="EMBL" id="JASDDP010000008">
    <property type="protein sequence ID" value="MDJ1645582.1"/>
    <property type="molecule type" value="Genomic_DNA"/>
</dbReference>
<keyword evidence="3" id="KW-0479">Metal-binding</keyword>
<dbReference type="GO" id="GO:0006015">
    <property type="term" value="P:5-phosphoribose 1-diphosphate biosynthetic process"/>
    <property type="evidence" value="ECO:0007669"/>
    <property type="project" value="TreeGrafter"/>
</dbReference>
<dbReference type="InterPro" id="IPR005946">
    <property type="entry name" value="Rib-P_diPkinase"/>
</dbReference>
<comment type="caution">
    <text evidence="11">The sequence shown here is derived from an EMBL/GenBank/DDBJ whole genome shotgun (WGS) entry which is preliminary data.</text>
</comment>
<evidence type="ECO:0000256" key="2">
    <source>
        <dbReference type="ARBA" id="ARBA00022679"/>
    </source>
</evidence>
<dbReference type="GO" id="GO:0005524">
    <property type="term" value="F:ATP binding"/>
    <property type="evidence" value="ECO:0007669"/>
    <property type="project" value="UniProtKB-KW"/>
</dbReference>